<dbReference type="Proteomes" id="UP000631576">
    <property type="component" value="Unassembled WGS sequence"/>
</dbReference>
<dbReference type="RefSeq" id="WP_022075242.1">
    <property type="nucleotide sequence ID" value="NZ_JACOPE010000001.1"/>
</dbReference>
<evidence type="ECO:0000259" key="4">
    <source>
        <dbReference type="PROSITE" id="PS51350"/>
    </source>
</evidence>
<dbReference type="EMBL" id="JACOPE010000001">
    <property type="protein sequence ID" value="MBC5682256.1"/>
    <property type="molecule type" value="Genomic_DNA"/>
</dbReference>
<dbReference type="PANTHER" id="PTHR33705:SF2">
    <property type="entry name" value="PHOSPHOCARRIER PROTEIN NPR"/>
    <property type="match status" value="1"/>
</dbReference>
<evidence type="ECO:0000256" key="1">
    <source>
        <dbReference type="ARBA" id="ARBA00004496"/>
    </source>
</evidence>
<keyword evidence="6" id="KW-1185">Reference proteome</keyword>
<comment type="caution">
    <text evidence="5">The sequence shown here is derived from an EMBL/GenBank/DDBJ whole genome shotgun (WGS) entry which is preliminary data.</text>
</comment>
<dbReference type="InterPro" id="IPR000032">
    <property type="entry name" value="HPr-like"/>
</dbReference>
<evidence type="ECO:0000313" key="6">
    <source>
        <dbReference type="Proteomes" id="UP000631576"/>
    </source>
</evidence>
<dbReference type="InterPro" id="IPR050399">
    <property type="entry name" value="HPr"/>
</dbReference>
<keyword evidence="3" id="KW-0598">Phosphotransferase system</keyword>
<dbReference type="Pfam" id="PF00381">
    <property type="entry name" value="PTS-HPr"/>
    <property type="match status" value="1"/>
</dbReference>
<evidence type="ECO:0000313" key="5">
    <source>
        <dbReference type="EMBL" id="MBC5682256.1"/>
    </source>
</evidence>
<dbReference type="PANTHER" id="PTHR33705">
    <property type="entry name" value="PHOSPHOCARRIER PROTEIN HPR"/>
    <property type="match status" value="1"/>
</dbReference>
<dbReference type="InterPro" id="IPR035895">
    <property type="entry name" value="HPr-like_sf"/>
</dbReference>
<sequence>MAKFTYVITDEVGLHARPAGLLVKKAKELGAKITLACNGKTADATKIMAIMAMGVMKDMEVEVTVEGDNADAAATELEAFFKENL</sequence>
<dbReference type="Gene3D" id="3.30.1340.10">
    <property type="entry name" value="HPr-like"/>
    <property type="match status" value="1"/>
</dbReference>
<dbReference type="PRINTS" id="PR00107">
    <property type="entry name" value="PHOSPHOCPHPR"/>
</dbReference>
<dbReference type="PROSITE" id="PS51350">
    <property type="entry name" value="PTS_HPR_DOM"/>
    <property type="match status" value="1"/>
</dbReference>
<comment type="subcellular location">
    <subcellularLocation>
        <location evidence="1">Cytoplasm</location>
    </subcellularLocation>
</comment>
<reference evidence="5 6" key="1">
    <citation type="submission" date="2020-08" db="EMBL/GenBank/DDBJ databases">
        <title>Genome public.</title>
        <authorList>
            <person name="Liu C."/>
            <person name="Sun Q."/>
        </authorList>
    </citation>
    <scope>NUCLEOTIDE SEQUENCE [LARGE SCALE GENOMIC DNA]</scope>
    <source>
        <strain evidence="5 6">NSJ-13</strain>
    </source>
</reference>
<evidence type="ECO:0000256" key="3">
    <source>
        <dbReference type="ARBA" id="ARBA00022683"/>
    </source>
</evidence>
<dbReference type="NCBIfam" id="TIGR01003">
    <property type="entry name" value="PTS_HPr_family"/>
    <property type="match status" value="1"/>
</dbReference>
<evidence type="ECO:0000256" key="2">
    <source>
        <dbReference type="ARBA" id="ARBA00022490"/>
    </source>
</evidence>
<dbReference type="CDD" id="cd00367">
    <property type="entry name" value="PTS-HPr_like"/>
    <property type="match status" value="1"/>
</dbReference>
<proteinExistence type="predicted"/>
<feature type="domain" description="HPr" evidence="4">
    <location>
        <begin position="1"/>
        <end position="85"/>
    </location>
</feature>
<accession>A0ABR7G494</accession>
<dbReference type="SUPFAM" id="SSF55594">
    <property type="entry name" value="HPr-like"/>
    <property type="match status" value="1"/>
</dbReference>
<gene>
    <name evidence="5" type="ORF">H8S40_01440</name>
</gene>
<name>A0ABR7G494_9FIRM</name>
<protein>
    <submittedName>
        <fullName evidence="5">HPr family phosphocarrier protein</fullName>
    </submittedName>
</protein>
<keyword evidence="2" id="KW-0963">Cytoplasm</keyword>
<organism evidence="5 6">
    <name type="scientific">Ruminococcus hominis</name>
    <dbReference type="NCBI Taxonomy" id="2763065"/>
    <lineage>
        <taxon>Bacteria</taxon>
        <taxon>Bacillati</taxon>
        <taxon>Bacillota</taxon>
        <taxon>Clostridia</taxon>
        <taxon>Eubacteriales</taxon>
        <taxon>Oscillospiraceae</taxon>
        <taxon>Ruminococcus</taxon>
    </lineage>
</organism>